<dbReference type="Proteomes" id="UP001178508">
    <property type="component" value="Chromosome 16"/>
</dbReference>
<dbReference type="AlphaFoldDB" id="A0AAV1GPK2"/>
<organism evidence="1 2">
    <name type="scientific">Xyrichtys novacula</name>
    <name type="common">Pearly razorfish</name>
    <name type="synonym">Hemipteronotus novacula</name>
    <dbReference type="NCBI Taxonomy" id="13765"/>
    <lineage>
        <taxon>Eukaryota</taxon>
        <taxon>Metazoa</taxon>
        <taxon>Chordata</taxon>
        <taxon>Craniata</taxon>
        <taxon>Vertebrata</taxon>
        <taxon>Euteleostomi</taxon>
        <taxon>Actinopterygii</taxon>
        <taxon>Neopterygii</taxon>
        <taxon>Teleostei</taxon>
        <taxon>Neoteleostei</taxon>
        <taxon>Acanthomorphata</taxon>
        <taxon>Eupercaria</taxon>
        <taxon>Labriformes</taxon>
        <taxon>Labridae</taxon>
        <taxon>Xyrichtys</taxon>
    </lineage>
</organism>
<name>A0AAV1GPK2_XYRNO</name>
<accession>A0AAV1GPK2</accession>
<dbReference type="EMBL" id="OY660879">
    <property type="protein sequence ID" value="CAJ1075029.1"/>
    <property type="molecule type" value="Genomic_DNA"/>
</dbReference>
<evidence type="ECO:0000313" key="2">
    <source>
        <dbReference type="Proteomes" id="UP001178508"/>
    </source>
</evidence>
<sequence>MSLHHIVVADGGSQRKRCCCTVNRAIETWQRGRCLSELVTLHSLPPRPRIAPSERNAGKKTVKILKNVADMSRIGPGGLKRLSLDDVCLFLSSIFHGGKK</sequence>
<evidence type="ECO:0000313" key="1">
    <source>
        <dbReference type="EMBL" id="CAJ1075029.1"/>
    </source>
</evidence>
<reference evidence="1" key="1">
    <citation type="submission" date="2023-08" db="EMBL/GenBank/DDBJ databases">
        <authorList>
            <person name="Alioto T."/>
            <person name="Alioto T."/>
            <person name="Gomez Garrido J."/>
        </authorList>
    </citation>
    <scope>NUCLEOTIDE SEQUENCE</scope>
</reference>
<gene>
    <name evidence="1" type="ORF">XNOV1_A040668</name>
</gene>
<protein>
    <submittedName>
        <fullName evidence="1">Uncharacterized protein</fullName>
    </submittedName>
</protein>
<proteinExistence type="predicted"/>
<keyword evidence="2" id="KW-1185">Reference proteome</keyword>